<dbReference type="GO" id="GO:0016297">
    <property type="term" value="F:fatty acyl-[ACP] hydrolase activity"/>
    <property type="evidence" value="ECO:0007669"/>
    <property type="project" value="InterPro"/>
</dbReference>
<keyword evidence="11" id="KW-1185">Reference proteome</keyword>
<keyword evidence="2" id="KW-0444">Lipid biosynthesis</keyword>
<evidence type="ECO:0000313" key="10">
    <source>
        <dbReference type="EMBL" id="MBC8568756.1"/>
    </source>
</evidence>
<evidence type="ECO:0000259" key="9">
    <source>
        <dbReference type="Pfam" id="PF20791"/>
    </source>
</evidence>
<evidence type="ECO:0000313" key="11">
    <source>
        <dbReference type="Proteomes" id="UP000610862"/>
    </source>
</evidence>
<keyword evidence="4" id="KW-0276">Fatty acid metabolism</keyword>
<feature type="domain" description="Acyl-ACP thioesterase-like C-terminal" evidence="9">
    <location>
        <begin position="156"/>
        <end position="219"/>
    </location>
</feature>
<dbReference type="PANTHER" id="PTHR31727">
    <property type="entry name" value="OLEOYL-ACYL CARRIER PROTEIN THIOESTERASE 1, CHLOROPLASTIC"/>
    <property type="match status" value="1"/>
</dbReference>
<evidence type="ECO:0000256" key="1">
    <source>
        <dbReference type="ARBA" id="ARBA00006500"/>
    </source>
</evidence>
<dbReference type="RefSeq" id="WP_187525447.1">
    <property type="nucleotide sequence ID" value="NZ_JACRTA010000003.1"/>
</dbReference>
<keyword evidence="5" id="KW-0809">Transit peptide</keyword>
<gene>
    <name evidence="10" type="ORF">H8692_08300</name>
</gene>
<dbReference type="AlphaFoldDB" id="A0A926I935"/>
<dbReference type="InterPro" id="IPR002864">
    <property type="entry name" value="Acyl-ACP_thioesterase_NHD"/>
</dbReference>
<dbReference type="Pfam" id="PF20791">
    <property type="entry name" value="Acyl-ACP_TE_C"/>
    <property type="match status" value="1"/>
</dbReference>
<keyword evidence="3" id="KW-0378">Hydrolase</keyword>
<evidence type="ECO:0000259" key="8">
    <source>
        <dbReference type="Pfam" id="PF01643"/>
    </source>
</evidence>
<keyword evidence="6" id="KW-0443">Lipid metabolism</keyword>
<evidence type="ECO:0000256" key="4">
    <source>
        <dbReference type="ARBA" id="ARBA00022832"/>
    </source>
</evidence>
<evidence type="ECO:0000256" key="3">
    <source>
        <dbReference type="ARBA" id="ARBA00022801"/>
    </source>
</evidence>
<dbReference type="Proteomes" id="UP000610862">
    <property type="component" value="Unassembled WGS sequence"/>
</dbReference>
<dbReference type="EMBL" id="JACRTA010000003">
    <property type="protein sequence ID" value="MBC8568756.1"/>
    <property type="molecule type" value="Genomic_DNA"/>
</dbReference>
<dbReference type="Pfam" id="PF01643">
    <property type="entry name" value="Acyl-ACP_TE"/>
    <property type="match status" value="1"/>
</dbReference>
<proteinExistence type="inferred from homology"/>
<dbReference type="InterPro" id="IPR049427">
    <property type="entry name" value="Acyl-ACP_TE_C"/>
</dbReference>
<feature type="domain" description="Acyl-ACP thioesterase N-terminal hotdog" evidence="8">
    <location>
        <begin position="7"/>
        <end position="121"/>
    </location>
</feature>
<sequence length="231" mass="26398">MLELKEKISFNRSDLDENGNVKASSIMYHFQEIASHHADSLGYGYDGLIRDDRIWVLSKLKFKIYDKLISEKEYILSTYPRPKKGLTFFRDYYLHDGEGILTAAGMSHWCIINFRTRKLEKTDINFDGEYIDHVPFEEGIEKIKAVDPVKAGSHVVTEADLDVNRHVNNCRYADIISGVLGKNNYGSFIMNFSKEAMLGDEILLYTEVQNKETIIVGKLKDGTVIFQAGVK</sequence>
<dbReference type="GO" id="GO:0000036">
    <property type="term" value="F:acyl carrier activity"/>
    <property type="evidence" value="ECO:0007669"/>
    <property type="project" value="TreeGrafter"/>
</dbReference>
<protein>
    <recommendedName>
        <fullName evidence="12">Acyl-ACP thioesterase</fullName>
    </recommendedName>
</protein>
<dbReference type="SUPFAM" id="SSF54637">
    <property type="entry name" value="Thioesterase/thiol ester dehydrase-isomerase"/>
    <property type="match status" value="2"/>
</dbReference>
<dbReference type="PANTHER" id="PTHR31727:SF6">
    <property type="entry name" value="OLEOYL-ACYL CARRIER PROTEIN THIOESTERASE 1, CHLOROPLASTIC"/>
    <property type="match status" value="1"/>
</dbReference>
<accession>A0A926I935</accession>
<comment type="similarity">
    <text evidence="1">Belongs to the acyl-ACP thioesterase family.</text>
</comment>
<dbReference type="InterPro" id="IPR045023">
    <property type="entry name" value="FATA/B"/>
</dbReference>
<evidence type="ECO:0000256" key="7">
    <source>
        <dbReference type="ARBA" id="ARBA00023160"/>
    </source>
</evidence>
<name>A0A926I935_9FIRM</name>
<evidence type="ECO:0000256" key="5">
    <source>
        <dbReference type="ARBA" id="ARBA00022946"/>
    </source>
</evidence>
<comment type="caution">
    <text evidence="10">The sequence shown here is derived from an EMBL/GenBank/DDBJ whole genome shotgun (WGS) entry which is preliminary data.</text>
</comment>
<evidence type="ECO:0000256" key="6">
    <source>
        <dbReference type="ARBA" id="ARBA00023098"/>
    </source>
</evidence>
<organism evidence="10 11">
    <name type="scientific">Lentihominibacter hominis</name>
    <dbReference type="NCBI Taxonomy" id="2763645"/>
    <lineage>
        <taxon>Bacteria</taxon>
        <taxon>Bacillati</taxon>
        <taxon>Bacillota</taxon>
        <taxon>Clostridia</taxon>
        <taxon>Peptostreptococcales</taxon>
        <taxon>Anaerovoracaceae</taxon>
        <taxon>Lentihominibacter</taxon>
    </lineage>
</organism>
<reference evidence="10" key="1">
    <citation type="submission" date="2020-08" db="EMBL/GenBank/DDBJ databases">
        <title>Genome public.</title>
        <authorList>
            <person name="Liu C."/>
            <person name="Sun Q."/>
        </authorList>
    </citation>
    <scope>NUCLEOTIDE SEQUENCE</scope>
    <source>
        <strain evidence="10">NSJ-24</strain>
    </source>
</reference>
<keyword evidence="7" id="KW-0275">Fatty acid biosynthesis</keyword>
<dbReference type="Gene3D" id="3.10.129.10">
    <property type="entry name" value="Hotdog Thioesterase"/>
    <property type="match status" value="2"/>
</dbReference>
<evidence type="ECO:0008006" key="12">
    <source>
        <dbReference type="Google" id="ProtNLM"/>
    </source>
</evidence>
<dbReference type="InterPro" id="IPR029069">
    <property type="entry name" value="HotDog_dom_sf"/>
</dbReference>
<evidence type="ECO:0000256" key="2">
    <source>
        <dbReference type="ARBA" id="ARBA00022516"/>
    </source>
</evidence>